<proteinExistence type="predicted"/>
<dbReference type="Gene3D" id="1.10.150.910">
    <property type="match status" value="1"/>
</dbReference>
<dbReference type="InterPro" id="IPR050358">
    <property type="entry name" value="RSE1/DDB1/CFT1"/>
</dbReference>
<evidence type="ECO:0008006" key="9">
    <source>
        <dbReference type="Google" id="ProtNLM"/>
    </source>
</evidence>
<feature type="domain" description="RSE1/DDB1/CPSF1 second beta-propeller" evidence="6">
    <location>
        <begin position="491"/>
        <end position="842"/>
    </location>
</feature>
<evidence type="ECO:0000256" key="1">
    <source>
        <dbReference type="ARBA" id="ARBA00004123"/>
    </source>
</evidence>
<dbReference type="InterPro" id="IPR018846">
    <property type="entry name" value="Beta-prop_RSE1/DDB1/CPSF1_1st"/>
</dbReference>
<evidence type="ECO:0000259" key="5">
    <source>
        <dbReference type="Pfam" id="PF10433"/>
    </source>
</evidence>
<dbReference type="InterPro" id="IPR004871">
    <property type="entry name" value="RSE1/DDB1/CPSF1_C"/>
</dbReference>
<dbReference type="AlphaFoldDB" id="A0A0C9Y5P7"/>
<evidence type="ECO:0000313" key="7">
    <source>
        <dbReference type="EMBL" id="KIK20020.1"/>
    </source>
</evidence>
<dbReference type="GO" id="GO:0005634">
    <property type="term" value="C:nucleus"/>
    <property type="evidence" value="ECO:0007669"/>
    <property type="project" value="UniProtKB-SubCell"/>
</dbReference>
<evidence type="ECO:0000259" key="6">
    <source>
        <dbReference type="Pfam" id="PF23726"/>
    </source>
</evidence>
<dbReference type="OrthoDB" id="433457at2759"/>
<name>A0A0C9Y5P7_9AGAM</name>
<comment type="subcellular location">
    <subcellularLocation>
        <location evidence="1">Nucleus</location>
    </subcellularLocation>
</comment>
<dbReference type="PANTHER" id="PTHR10644">
    <property type="entry name" value="DNA REPAIR/RNA PROCESSING CPSF FAMILY"/>
    <property type="match status" value="1"/>
</dbReference>
<evidence type="ECO:0000256" key="3">
    <source>
        <dbReference type="SAM" id="MobiDB-lite"/>
    </source>
</evidence>
<feature type="compositionally biased region" description="Basic residues" evidence="3">
    <location>
        <begin position="264"/>
        <end position="276"/>
    </location>
</feature>
<feature type="domain" description="RSE1/DDB1/CPSF1 C-terminal" evidence="4">
    <location>
        <begin position="897"/>
        <end position="1204"/>
    </location>
</feature>
<feature type="region of interest" description="Disordered" evidence="3">
    <location>
        <begin position="264"/>
        <end position="298"/>
    </location>
</feature>
<dbReference type="Pfam" id="PF03178">
    <property type="entry name" value="CPSF_A"/>
    <property type="match status" value="1"/>
</dbReference>
<protein>
    <recommendedName>
        <fullName evidence="9">DNA damage-binding protein 1</fullName>
    </recommendedName>
</protein>
<feature type="domain" description="RSE1/DDB1/CPSF1 first beta-propeller" evidence="5">
    <location>
        <begin position="15"/>
        <end position="386"/>
    </location>
</feature>
<dbReference type="InterPro" id="IPR058543">
    <property type="entry name" value="Beta-prop_RSE1/DDB1/CPSF1_2nd"/>
</dbReference>
<accession>A0A0C9Y5P7</accession>
<dbReference type="EMBL" id="KN833773">
    <property type="protein sequence ID" value="KIK20020.1"/>
    <property type="molecule type" value="Genomic_DNA"/>
</dbReference>
<sequence length="1244" mass="136198">MKVVATYHPSTSVLDSAKCTLAEDGAECLLVAKLNRVDVYAIRPDGLHHQTGIEIWGRVKAIRPVRTQYRAISVLILTDHPEPELIFLSLTQSGTVLVVTKRLSLFERSSRPAEFLHDVVVSPCGKYAVVSVYTARLRIVLLDAEGRYDRDIDASAIELNLLSIAFVGLNTLALLHIDYQQRLQLLARDINSGDFQLSPAASPLLPSFALPEDWFSVEEDPPQLVLIPPVEEKDCDDFNGAVLVLGGRKILLYDLASDDVAARNHSKAQRMDKKKRSADAEEASRAKQKEKEREKFKRKPRAAVNWPWSAVAASCALDESHTKFLIGDKYGRLAMLHVDVAAGFSLTLVALGEASSPTSLTYLTNQVVYLGSHYGDSQLLRISQTPVSSLDVPTLSIPSSVPTIRPSEISAAGKRRATNFAEGVVVNGLGSHLAELERFTNLAPTVDAVLVDFDNTGQKEIVTCSGGRSTGSLRAVRRGADFKEAAVIKGVAGVTKVWTLRQKYNDSEHTHLVVSTLNRTHLFRFDEARGGVISSLPESPSGFETSTSTITLSNVMRLTRKDSSLIYDEQSPLVVQVVPKGLLLLEYSLEAGGFVRKSELPLDKVKDRNILPQALSGQEIVAADINASQIVLALKYGWMIQLTVMDGQFVSQRSRQFSDEISAVSCVPLSGKGFAKHTTSIAASFWKSDCVKIMRLHSLREAAGLPPDGLIVEVCRTERLPAAPRSLLLHTFITNEDVKGMYPYLLVGLVDGTVVSFVYKDNALSDMKLISVGVFPVSLHPAVVNGKGAVMACDNRGSVLAWEKGRLLHSPLMIKDVNAAAYLNTRAYPASAVLAGVDSLVIGAVASFDKVHVRSVPLGYDSPRHIVHCPSWRAFAVACLRMTPARVSEADGEVFSSSVQLFNESTFEKIAQLNVKNSEEVTALHYLTVTLAGQAINFVCAGVTVYDCHEREPSQGRVILLQKSTGNNLSATQALAVTITANVDGCIYALTSVGNTIVAAVNSSSISLHKVTVWNHNYLIMTLVSRGDLLLVGDALTSVSLVKLNESQVELIARDYGSLWPTSAQLLDEKSLIGANSDYNMFAFRLQKTELQNLLEREGYYFVGDIVNKFVPGSLGLSELSADIPLQSQQLFFTATGQIGVIVNMNEELSLHMTSLQRNLSTYFERKEGVSHSRFRAPKNNWGRSDSEASSFGFLDGDFLERFLVLAEDPRALRRVMDGQSEPEKLTITSERIQKVLERLQSMH</sequence>
<dbReference type="Pfam" id="PF10433">
    <property type="entry name" value="Beta-prop_RSE1_1st"/>
    <property type="match status" value="1"/>
</dbReference>
<dbReference type="Gene3D" id="2.130.10.10">
    <property type="entry name" value="YVTN repeat-like/Quinoprotein amine dehydrogenase"/>
    <property type="match status" value="3"/>
</dbReference>
<reference evidence="8" key="2">
    <citation type="submission" date="2015-01" db="EMBL/GenBank/DDBJ databases">
        <title>Evolutionary Origins and Diversification of the Mycorrhizal Mutualists.</title>
        <authorList>
            <consortium name="DOE Joint Genome Institute"/>
            <consortium name="Mycorrhizal Genomics Consortium"/>
            <person name="Kohler A."/>
            <person name="Kuo A."/>
            <person name="Nagy L.G."/>
            <person name="Floudas D."/>
            <person name="Copeland A."/>
            <person name="Barry K.W."/>
            <person name="Cichocki N."/>
            <person name="Veneault-Fourrey C."/>
            <person name="LaButti K."/>
            <person name="Lindquist E.A."/>
            <person name="Lipzen A."/>
            <person name="Lundell T."/>
            <person name="Morin E."/>
            <person name="Murat C."/>
            <person name="Riley R."/>
            <person name="Ohm R."/>
            <person name="Sun H."/>
            <person name="Tunlid A."/>
            <person name="Henrissat B."/>
            <person name="Grigoriev I.V."/>
            <person name="Hibbett D.S."/>
            <person name="Martin F."/>
        </authorList>
    </citation>
    <scope>NUCLEOTIDE SEQUENCE [LARGE SCALE GENOMIC DNA]</scope>
    <source>
        <strain evidence="8">441</strain>
    </source>
</reference>
<reference evidence="7 8" key="1">
    <citation type="submission" date="2014-04" db="EMBL/GenBank/DDBJ databases">
        <authorList>
            <consortium name="DOE Joint Genome Institute"/>
            <person name="Kuo A."/>
            <person name="Kohler A."/>
            <person name="Costa M.D."/>
            <person name="Nagy L.G."/>
            <person name="Floudas D."/>
            <person name="Copeland A."/>
            <person name="Barry K.W."/>
            <person name="Cichocki N."/>
            <person name="Veneault-Fourrey C."/>
            <person name="LaButti K."/>
            <person name="Lindquist E.A."/>
            <person name="Lipzen A."/>
            <person name="Lundell T."/>
            <person name="Morin E."/>
            <person name="Murat C."/>
            <person name="Sun H."/>
            <person name="Tunlid A."/>
            <person name="Henrissat B."/>
            <person name="Grigoriev I.V."/>
            <person name="Hibbett D.S."/>
            <person name="Martin F."/>
            <person name="Nordberg H.P."/>
            <person name="Cantor M.N."/>
            <person name="Hua S.X."/>
        </authorList>
    </citation>
    <scope>NUCLEOTIDE SEQUENCE [LARGE SCALE GENOMIC DNA]</scope>
    <source>
        <strain evidence="7 8">441</strain>
    </source>
</reference>
<gene>
    <name evidence="7" type="ORF">PISMIDRAFT_30186</name>
</gene>
<keyword evidence="2" id="KW-0539">Nucleus</keyword>
<dbReference type="Proteomes" id="UP000054018">
    <property type="component" value="Unassembled WGS sequence"/>
</dbReference>
<organism evidence="7 8">
    <name type="scientific">Pisolithus microcarpus 441</name>
    <dbReference type="NCBI Taxonomy" id="765257"/>
    <lineage>
        <taxon>Eukaryota</taxon>
        <taxon>Fungi</taxon>
        <taxon>Dikarya</taxon>
        <taxon>Basidiomycota</taxon>
        <taxon>Agaricomycotina</taxon>
        <taxon>Agaricomycetes</taxon>
        <taxon>Agaricomycetidae</taxon>
        <taxon>Boletales</taxon>
        <taxon>Sclerodermatineae</taxon>
        <taxon>Pisolithaceae</taxon>
        <taxon>Pisolithus</taxon>
    </lineage>
</organism>
<dbReference type="Pfam" id="PF23726">
    <property type="entry name" value="Beta-prop_RSE1_2nd"/>
    <property type="match status" value="1"/>
</dbReference>
<evidence type="ECO:0000313" key="8">
    <source>
        <dbReference type="Proteomes" id="UP000054018"/>
    </source>
</evidence>
<dbReference type="GO" id="GO:0003676">
    <property type="term" value="F:nucleic acid binding"/>
    <property type="evidence" value="ECO:0007669"/>
    <property type="project" value="InterPro"/>
</dbReference>
<dbReference type="STRING" id="765257.A0A0C9Y5P7"/>
<dbReference type="HOGENOM" id="CLU_002893_0_0_1"/>
<evidence type="ECO:0000259" key="4">
    <source>
        <dbReference type="Pfam" id="PF03178"/>
    </source>
</evidence>
<keyword evidence="8" id="KW-1185">Reference proteome</keyword>
<dbReference type="InterPro" id="IPR015943">
    <property type="entry name" value="WD40/YVTN_repeat-like_dom_sf"/>
</dbReference>
<feature type="compositionally biased region" description="Basic and acidic residues" evidence="3">
    <location>
        <begin position="277"/>
        <end position="295"/>
    </location>
</feature>
<evidence type="ECO:0000256" key="2">
    <source>
        <dbReference type="ARBA" id="ARBA00023242"/>
    </source>
</evidence>